<dbReference type="PANTHER" id="PTHR44591:SF3">
    <property type="entry name" value="RESPONSE REGULATORY DOMAIN-CONTAINING PROTEIN"/>
    <property type="match status" value="1"/>
</dbReference>
<dbReference type="GO" id="GO:0000160">
    <property type="term" value="P:phosphorelay signal transduction system"/>
    <property type="evidence" value="ECO:0007669"/>
    <property type="project" value="InterPro"/>
</dbReference>
<proteinExistence type="predicted"/>
<gene>
    <name evidence="4" type="ORF">AWB75_06808</name>
</gene>
<dbReference type="PANTHER" id="PTHR44591">
    <property type="entry name" value="STRESS RESPONSE REGULATOR PROTEIN 1"/>
    <property type="match status" value="1"/>
</dbReference>
<feature type="domain" description="Response regulatory" evidence="3">
    <location>
        <begin position="3"/>
        <end position="115"/>
    </location>
</feature>
<dbReference type="SUPFAM" id="SSF52172">
    <property type="entry name" value="CheY-like"/>
    <property type="match status" value="1"/>
</dbReference>
<evidence type="ECO:0000256" key="2">
    <source>
        <dbReference type="PROSITE-ProRule" id="PRU00169"/>
    </source>
</evidence>
<evidence type="ECO:0000256" key="1">
    <source>
        <dbReference type="ARBA" id="ARBA00022553"/>
    </source>
</evidence>
<keyword evidence="1 2" id="KW-0597">Phosphoprotein</keyword>
<dbReference type="OrthoDB" id="9800897at2"/>
<dbReference type="Proteomes" id="UP000054870">
    <property type="component" value="Unassembled WGS sequence"/>
</dbReference>
<organism evidence="4 5">
    <name type="scientific">Caballeronia catudaia</name>
    <dbReference type="NCBI Taxonomy" id="1777136"/>
    <lineage>
        <taxon>Bacteria</taxon>
        <taxon>Pseudomonadati</taxon>
        <taxon>Pseudomonadota</taxon>
        <taxon>Betaproteobacteria</taxon>
        <taxon>Burkholderiales</taxon>
        <taxon>Burkholderiaceae</taxon>
        <taxon>Caballeronia</taxon>
    </lineage>
</organism>
<dbReference type="PROSITE" id="PS50110">
    <property type="entry name" value="RESPONSE_REGULATORY"/>
    <property type="match status" value="1"/>
</dbReference>
<dbReference type="Pfam" id="PF00072">
    <property type="entry name" value="Response_reg"/>
    <property type="match status" value="1"/>
</dbReference>
<comment type="caution">
    <text evidence="4">The sequence shown here is derived from an EMBL/GenBank/DDBJ whole genome shotgun (WGS) entry which is preliminary data.</text>
</comment>
<reference evidence="4" key="1">
    <citation type="submission" date="2016-01" db="EMBL/GenBank/DDBJ databases">
        <authorList>
            <person name="Peeters C."/>
        </authorList>
    </citation>
    <scope>NUCLEOTIDE SEQUENCE [LARGE SCALE GENOMIC DNA]</scope>
    <source>
        <strain evidence="4">LMG 29318</strain>
    </source>
</reference>
<evidence type="ECO:0000313" key="4">
    <source>
        <dbReference type="EMBL" id="SAK94429.1"/>
    </source>
</evidence>
<dbReference type="EMBL" id="FCOF02000071">
    <property type="protein sequence ID" value="SAK94429.1"/>
    <property type="molecule type" value="Genomic_DNA"/>
</dbReference>
<dbReference type="RefSeq" id="WP_061128403.1">
    <property type="nucleotide sequence ID" value="NZ_FCOF02000071.1"/>
</dbReference>
<dbReference type="InterPro" id="IPR001789">
    <property type="entry name" value="Sig_transdc_resp-reg_receiver"/>
</dbReference>
<protein>
    <submittedName>
        <fullName evidence="4">Two component transcriptional regulator</fullName>
    </submittedName>
</protein>
<dbReference type="AlphaFoldDB" id="A0A158DII9"/>
<feature type="modified residue" description="4-aspartylphosphate" evidence="2">
    <location>
        <position position="52"/>
    </location>
</feature>
<dbReference type="Gene3D" id="3.40.50.2300">
    <property type="match status" value="1"/>
</dbReference>
<sequence>MHSILLVDDDVDSLSALKFVFEVHDFKVFLAKNGGIALAHAATHRPDLVVTDMEMPELDGIELCKRLRHHPTLRDVPVILVSGAVPPTDAPVLWDAFLPKPVDCYQLIAVIEQLPLFRLGGDERNPGERCSGDDVSAVERF</sequence>
<accession>A0A158DII9</accession>
<dbReference type="InterPro" id="IPR050595">
    <property type="entry name" value="Bact_response_regulator"/>
</dbReference>
<dbReference type="SMART" id="SM00448">
    <property type="entry name" value="REC"/>
    <property type="match status" value="1"/>
</dbReference>
<dbReference type="InterPro" id="IPR011006">
    <property type="entry name" value="CheY-like_superfamily"/>
</dbReference>
<evidence type="ECO:0000313" key="5">
    <source>
        <dbReference type="Proteomes" id="UP000054870"/>
    </source>
</evidence>
<name>A0A158DII9_9BURK</name>
<evidence type="ECO:0000259" key="3">
    <source>
        <dbReference type="PROSITE" id="PS50110"/>
    </source>
</evidence>
<keyword evidence="5" id="KW-1185">Reference proteome</keyword>